<proteinExistence type="inferred from homology"/>
<dbReference type="InterPro" id="IPR000719">
    <property type="entry name" value="Prot_kinase_dom"/>
</dbReference>
<dbReference type="InterPro" id="IPR006597">
    <property type="entry name" value="Sel1-like"/>
</dbReference>
<dbReference type="EMBL" id="JAPFFF010000002">
    <property type="protein sequence ID" value="KAK8896177.1"/>
    <property type="molecule type" value="Genomic_DNA"/>
</dbReference>
<organism evidence="5 6">
    <name type="scientific">Tritrichomonas musculus</name>
    <dbReference type="NCBI Taxonomy" id="1915356"/>
    <lineage>
        <taxon>Eukaryota</taxon>
        <taxon>Metamonada</taxon>
        <taxon>Parabasalia</taxon>
        <taxon>Tritrichomonadida</taxon>
        <taxon>Tritrichomonadidae</taxon>
        <taxon>Tritrichomonas</taxon>
    </lineage>
</organism>
<dbReference type="Gene3D" id="1.10.510.10">
    <property type="entry name" value="Transferase(Phosphotransferase) domain 1"/>
    <property type="match status" value="1"/>
</dbReference>
<sequence>MSFLKAIIDFDDFTDFQTISQTKFTTLTLAKKKSIPSKLYILKTFKFNCSLSKYQKIISQTFSQIQCTKTQYLEFYKQYSFSSLTATFNPTFSMRYISSNTLEKVLQSPDFLTKWKINDILNCLFAVAEGMLNLHKHLIRHGNLCPSNIIIDEAKQCYLCDFGLYPMKKLYIDSEKLDNKEYREPNMSIFSPTMKNDVYSFGVLICHLFLIFTRQQKQESFLKDFLKSKKSDKYELFPKIFKEIVPKCLSLNSAVTFYTIVEMFQKQSCQIESIDMNVNDLYYNFIKTRYIENLAKLDNSDALYKLGKLYDNGILEDENKVKTLINYKKAALLNNSEAQSHYGVLLQGMSDGDKKKMEEGALYIKKSAEQGNVHGISNYGIILYNGFGVKKDFNESEKYLKKAADIGYDHAQAIYGVALIYNNPTPERKEEGLFYLKKAISQNYPFAYFSYGKLLQKGENIVKDESLAMDYFKVAADLDHEESMMEYANGNLHGIGIPINKNNAIKYYQLAANKGNVEAIQKLNELKESDNINQEKKDNHSEKTKDFETDAQKNQSDKKKAKNNQEFLLKIIEKQALKIKELEESYKNKYEKEKEDNQKRFEEQEKKIKEQEEKMKELEEHQFELSKQIEAKKLSGEISVDVYEYNIIKGTIITNENGVVLDYYKSRYILDENSSTSLGINSYENGDRIKSLSQKVLFLKTKGTYYLHALLVDIYGNKLEIVSQPLVIK</sequence>
<dbReference type="PROSITE" id="PS50011">
    <property type="entry name" value="PROTEIN_KINASE_DOM"/>
    <property type="match status" value="1"/>
</dbReference>
<dbReference type="SMART" id="SM00671">
    <property type="entry name" value="SEL1"/>
    <property type="match status" value="6"/>
</dbReference>
<dbReference type="InterPro" id="IPR001245">
    <property type="entry name" value="Ser-Thr/Tyr_kinase_cat_dom"/>
</dbReference>
<feature type="compositionally biased region" description="Basic and acidic residues" evidence="3">
    <location>
        <begin position="530"/>
        <end position="558"/>
    </location>
</feature>
<dbReference type="SUPFAM" id="SSF56112">
    <property type="entry name" value="Protein kinase-like (PK-like)"/>
    <property type="match status" value="1"/>
</dbReference>
<reference evidence="5 6" key="1">
    <citation type="submission" date="2024-04" db="EMBL/GenBank/DDBJ databases">
        <title>Tritrichomonas musculus Genome.</title>
        <authorList>
            <person name="Alves-Ferreira E."/>
            <person name="Grigg M."/>
            <person name="Lorenzi H."/>
            <person name="Galac M."/>
        </authorList>
    </citation>
    <scope>NUCLEOTIDE SEQUENCE [LARGE SCALE GENOMIC DNA]</scope>
    <source>
        <strain evidence="5 6">EAF2021</strain>
    </source>
</reference>
<evidence type="ECO:0000259" key="4">
    <source>
        <dbReference type="PROSITE" id="PS50011"/>
    </source>
</evidence>
<dbReference type="InterPro" id="IPR050767">
    <property type="entry name" value="Sel1_AlgK"/>
</dbReference>
<comment type="similarity">
    <text evidence="1">Belongs to the sel-1 family.</text>
</comment>
<dbReference type="SUPFAM" id="SSF81901">
    <property type="entry name" value="HCP-like"/>
    <property type="match status" value="2"/>
</dbReference>
<evidence type="ECO:0000256" key="3">
    <source>
        <dbReference type="SAM" id="MobiDB-lite"/>
    </source>
</evidence>
<keyword evidence="6" id="KW-1185">Reference proteome</keyword>
<dbReference type="PANTHER" id="PTHR11102:SF160">
    <property type="entry name" value="ERAD-ASSOCIATED E3 UBIQUITIN-PROTEIN LIGASE COMPONENT HRD3"/>
    <property type="match status" value="1"/>
</dbReference>
<dbReference type="Gene3D" id="1.25.40.10">
    <property type="entry name" value="Tetratricopeptide repeat domain"/>
    <property type="match status" value="1"/>
</dbReference>
<name>A0ABR2L0G1_9EUKA</name>
<evidence type="ECO:0000313" key="5">
    <source>
        <dbReference type="EMBL" id="KAK8896177.1"/>
    </source>
</evidence>
<evidence type="ECO:0000313" key="6">
    <source>
        <dbReference type="Proteomes" id="UP001470230"/>
    </source>
</evidence>
<dbReference type="InterPro" id="IPR011009">
    <property type="entry name" value="Kinase-like_dom_sf"/>
</dbReference>
<accession>A0ABR2L0G1</accession>
<comment type="caution">
    <text evidence="5">The sequence shown here is derived from an EMBL/GenBank/DDBJ whole genome shotgun (WGS) entry which is preliminary data.</text>
</comment>
<evidence type="ECO:0000256" key="1">
    <source>
        <dbReference type="ARBA" id="ARBA00038101"/>
    </source>
</evidence>
<keyword evidence="2" id="KW-0175">Coiled coil</keyword>
<gene>
    <name evidence="5" type="ORF">M9Y10_014071</name>
</gene>
<dbReference type="Proteomes" id="UP001470230">
    <property type="component" value="Unassembled WGS sequence"/>
</dbReference>
<dbReference type="Pfam" id="PF08238">
    <property type="entry name" value="Sel1"/>
    <property type="match status" value="6"/>
</dbReference>
<evidence type="ECO:0000256" key="2">
    <source>
        <dbReference type="SAM" id="Coils"/>
    </source>
</evidence>
<feature type="domain" description="Protein kinase" evidence="4">
    <location>
        <begin position="13"/>
        <end position="286"/>
    </location>
</feature>
<dbReference type="PANTHER" id="PTHR11102">
    <property type="entry name" value="SEL-1-LIKE PROTEIN"/>
    <property type="match status" value="1"/>
</dbReference>
<protein>
    <recommendedName>
        <fullName evidence="4">Protein kinase domain-containing protein</fullName>
    </recommendedName>
</protein>
<dbReference type="SMART" id="SM00220">
    <property type="entry name" value="S_TKc"/>
    <property type="match status" value="1"/>
</dbReference>
<feature type="coiled-coil region" evidence="2">
    <location>
        <begin position="572"/>
        <end position="628"/>
    </location>
</feature>
<feature type="region of interest" description="Disordered" evidence="3">
    <location>
        <begin position="530"/>
        <end position="561"/>
    </location>
</feature>
<dbReference type="Pfam" id="PF07714">
    <property type="entry name" value="PK_Tyr_Ser-Thr"/>
    <property type="match status" value="1"/>
</dbReference>
<dbReference type="InterPro" id="IPR011990">
    <property type="entry name" value="TPR-like_helical_dom_sf"/>
</dbReference>